<name>A0A096C0U0_9BACT</name>
<accession>A0A096C0U0</accession>
<gene>
    <name evidence="2" type="ORF">HMPREF0654_08465</name>
</gene>
<dbReference type="Proteomes" id="UP000029538">
    <property type="component" value="Unassembled WGS sequence"/>
</dbReference>
<dbReference type="EMBL" id="JRNR01000083">
    <property type="protein sequence ID" value="KGF48627.1"/>
    <property type="molecule type" value="Genomic_DNA"/>
</dbReference>
<evidence type="ECO:0000256" key="1">
    <source>
        <dbReference type="SAM" id="Phobius"/>
    </source>
</evidence>
<feature type="transmembrane region" description="Helical" evidence="1">
    <location>
        <begin position="6"/>
        <end position="22"/>
    </location>
</feature>
<keyword evidence="1" id="KW-0472">Membrane</keyword>
<proteinExistence type="predicted"/>
<dbReference type="AlphaFoldDB" id="A0A096C0U0"/>
<keyword evidence="1" id="KW-1133">Transmembrane helix</keyword>
<reference evidence="2 3" key="1">
    <citation type="submission" date="2014-07" db="EMBL/GenBank/DDBJ databases">
        <authorList>
            <person name="McCorrison J."/>
            <person name="Sanka R."/>
            <person name="Torralba M."/>
            <person name="Gillis M."/>
            <person name="Haft D.H."/>
            <person name="Methe B."/>
            <person name="Sutton G."/>
            <person name="Nelson K.E."/>
        </authorList>
    </citation>
    <scope>NUCLEOTIDE SEQUENCE [LARGE SCALE GENOMIC DNA]</scope>
    <source>
        <strain evidence="2 3">DNF00882</strain>
    </source>
</reference>
<protein>
    <submittedName>
        <fullName evidence="2">Uncharacterized protein</fullName>
    </submittedName>
</protein>
<comment type="caution">
    <text evidence="2">The sequence shown here is derived from an EMBL/GenBank/DDBJ whole genome shotgun (WGS) entry which is preliminary data.</text>
</comment>
<dbReference type="RefSeq" id="WP_036883937.1">
    <property type="nucleotide sequence ID" value="NZ_JRNR01000083.1"/>
</dbReference>
<organism evidence="2 3">
    <name type="scientific">Prevotella disiens DNF00882</name>
    <dbReference type="NCBI Taxonomy" id="1401075"/>
    <lineage>
        <taxon>Bacteria</taxon>
        <taxon>Pseudomonadati</taxon>
        <taxon>Bacteroidota</taxon>
        <taxon>Bacteroidia</taxon>
        <taxon>Bacteroidales</taxon>
        <taxon>Prevotellaceae</taxon>
        <taxon>Prevotella</taxon>
    </lineage>
</organism>
<evidence type="ECO:0000313" key="3">
    <source>
        <dbReference type="Proteomes" id="UP000029538"/>
    </source>
</evidence>
<evidence type="ECO:0000313" key="2">
    <source>
        <dbReference type="EMBL" id="KGF48627.1"/>
    </source>
</evidence>
<sequence length="149" mass="17257">MKLTIFNIALIIMAILVILWLIKRTRVNKQKEKQYVEPLPFQPIHIEEVKDLYDGTELICKTGFLHYQLTMTNAVKEETEGLFVGSAKADPNHAARILIEDETNQLRGYIDNQNDLYKKLISRKKAAVYGFSRKQNDDSFIGEVCVRIR</sequence>
<keyword evidence="1" id="KW-0812">Transmembrane</keyword>